<evidence type="ECO:0000259" key="1">
    <source>
        <dbReference type="PROSITE" id="PS51819"/>
    </source>
</evidence>
<dbReference type="InterPro" id="IPR004360">
    <property type="entry name" value="Glyas_Fos-R_dOase_dom"/>
</dbReference>
<dbReference type="AlphaFoldDB" id="A0A327VVM7"/>
<evidence type="ECO:0000313" key="3">
    <source>
        <dbReference type="Proteomes" id="UP000249819"/>
    </source>
</evidence>
<comment type="caution">
    <text evidence="2">The sequence shown here is derived from an EMBL/GenBank/DDBJ whole genome shotgun (WGS) entry which is preliminary data.</text>
</comment>
<protein>
    <recommendedName>
        <fullName evidence="1">VOC domain-containing protein</fullName>
    </recommendedName>
</protein>
<dbReference type="RefSeq" id="WP_211323952.1">
    <property type="nucleotide sequence ID" value="NZ_QLMA01000006.1"/>
</dbReference>
<dbReference type="SUPFAM" id="SSF54593">
    <property type="entry name" value="Glyoxalase/Bleomycin resistance protein/Dihydroxybiphenyl dioxygenase"/>
    <property type="match status" value="1"/>
</dbReference>
<reference evidence="2 3" key="1">
    <citation type="submission" date="2018-06" db="EMBL/GenBank/DDBJ databases">
        <title>Genomic Encyclopedia of Archaeal and Bacterial Type Strains, Phase II (KMG-II): from individual species to whole genera.</title>
        <authorList>
            <person name="Goeker M."/>
        </authorList>
    </citation>
    <scope>NUCLEOTIDE SEQUENCE [LARGE SCALE GENOMIC DNA]</scope>
    <source>
        <strain evidence="2 3">DSM 29821</strain>
    </source>
</reference>
<organism evidence="2 3">
    <name type="scientific">Chitinophaga dinghuensis</name>
    <dbReference type="NCBI Taxonomy" id="1539050"/>
    <lineage>
        <taxon>Bacteria</taxon>
        <taxon>Pseudomonadati</taxon>
        <taxon>Bacteroidota</taxon>
        <taxon>Chitinophagia</taxon>
        <taxon>Chitinophagales</taxon>
        <taxon>Chitinophagaceae</taxon>
        <taxon>Chitinophaga</taxon>
    </lineage>
</organism>
<name>A0A327VVM7_9BACT</name>
<dbReference type="Proteomes" id="UP000249819">
    <property type="component" value="Unassembled WGS sequence"/>
</dbReference>
<dbReference type="PROSITE" id="PS51819">
    <property type="entry name" value="VOC"/>
    <property type="match status" value="1"/>
</dbReference>
<dbReference type="Pfam" id="PF00903">
    <property type="entry name" value="Glyoxalase"/>
    <property type="match status" value="1"/>
</dbReference>
<gene>
    <name evidence="2" type="ORF">CLV59_10675</name>
</gene>
<sequence length="120" mass="13376">MVHLNLIVIKTDKLSEQSKFYAALGYQFDYHQHGNGPLHYSSVGSTPVLELYPLPKGTPSPDITNRLGFVVANLEQTIKTLRGMDATIVSEPAQQEWGYTAIIQDLDGRKIELTEDSDDL</sequence>
<proteinExistence type="predicted"/>
<accession>A0A327VVM7</accession>
<dbReference type="EMBL" id="QLMA01000006">
    <property type="protein sequence ID" value="RAJ79015.1"/>
    <property type="molecule type" value="Genomic_DNA"/>
</dbReference>
<keyword evidence="3" id="KW-1185">Reference proteome</keyword>
<dbReference type="InterPro" id="IPR037523">
    <property type="entry name" value="VOC_core"/>
</dbReference>
<dbReference type="InterPro" id="IPR029068">
    <property type="entry name" value="Glyas_Bleomycin-R_OHBP_Dase"/>
</dbReference>
<dbReference type="Gene3D" id="3.10.180.10">
    <property type="entry name" value="2,3-Dihydroxybiphenyl 1,2-Dioxygenase, domain 1"/>
    <property type="match status" value="1"/>
</dbReference>
<evidence type="ECO:0000313" key="2">
    <source>
        <dbReference type="EMBL" id="RAJ79015.1"/>
    </source>
</evidence>
<feature type="domain" description="VOC" evidence="1">
    <location>
        <begin position="3"/>
        <end position="116"/>
    </location>
</feature>